<dbReference type="Pfam" id="PF11838">
    <property type="entry name" value="ERAP1_C"/>
    <property type="match status" value="1"/>
</dbReference>
<dbReference type="InterPro" id="IPR024571">
    <property type="entry name" value="ERAP1-like_C_dom"/>
</dbReference>
<keyword evidence="4 9" id="KW-0479">Metal-binding</keyword>
<evidence type="ECO:0000259" key="14">
    <source>
        <dbReference type="Pfam" id="PF17900"/>
    </source>
</evidence>
<evidence type="ECO:0000256" key="11">
    <source>
        <dbReference type="RuleBase" id="RU364040"/>
    </source>
</evidence>
<evidence type="ECO:0000256" key="8">
    <source>
        <dbReference type="PIRSR" id="PIRSR634016-1"/>
    </source>
</evidence>
<dbReference type="GO" id="GO:0006508">
    <property type="term" value="P:proteolysis"/>
    <property type="evidence" value="ECO:0007669"/>
    <property type="project" value="UniProtKB-KW"/>
</dbReference>
<dbReference type="GO" id="GO:0070006">
    <property type="term" value="F:metalloaminopeptidase activity"/>
    <property type="evidence" value="ECO:0007669"/>
    <property type="project" value="TreeGrafter"/>
</dbReference>
<dbReference type="AlphaFoldDB" id="A0A139H6U1"/>
<evidence type="ECO:0000313" key="15">
    <source>
        <dbReference type="EMBL" id="KXS98190.1"/>
    </source>
</evidence>
<dbReference type="PANTHER" id="PTHR11533">
    <property type="entry name" value="PROTEASE M1 ZINC METALLOPROTEASE"/>
    <property type="match status" value="1"/>
</dbReference>
<dbReference type="InterPro" id="IPR027268">
    <property type="entry name" value="Peptidase_M4/M1_CTD_sf"/>
</dbReference>
<evidence type="ECO:0000256" key="7">
    <source>
        <dbReference type="ARBA" id="ARBA00023049"/>
    </source>
</evidence>
<comment type="cofactor">
    <cofactor evidence="9 11">
        <name>Zn(2+)</name>
        <dbReference type="ChEBI" id="CHEBI:29105"/>
    </cofactor>
    <text evidence="9 11">Binds 1 zinc ion per subunit.</text>
</comment>
<dbReference type="Proteomes" id="UP000070133">
    <property type="component" value="Unassembled WGS sequence"/>
</dbReference>
<evidence type="ECO:0000313" key="16">
    <source>
        <dbReference type="Proteomes" id="UP000070133"/>
    </source>
</evidence>
<dbReference type="STRING" id="321146.A0A139H6U1"/>
<dbReference type="Pfam" id="PF01433">
    <property type="entry name" value="Peptidase_M1"/>
    <property type="match status" value="1"/>
</dbReference>
<keyword evidence="5 11" id="KW-0378">Hydrolase</keyword>
<dbReference type="GO" id="GO:0042277">
    <property type="term" value="F:peptide binding"/>
    <property type="evidence" value="ECO:0007669"/>
    <property type="project" value="TreeGrafter"/>
</dbReference>
<evidence type="ECO:0000256" key="2">
    <source>
        <dbReference type="ARBA" id="ARBA00022438"/>
    </source>
</evidence>
<dbReference type="Gene3D" id="2.60.40.1910">
    <property type="match status" value="1"/>
</dbReference>
<evidence type="ECO:0000256" key="10">
    <source>
        <dbReference type="PIRSR" id="PIRSR634016-4"/>
    </source>
</evidence>
<feature type="domain" description="ERAP1-like C-terminal" evidence="13">
    <location>
        <begin position="533"/>
        <end position="851"/>
    </location>
</feature>
<evidence type="ECO:0000256" key="9">
    <source>
        <dbReference type="PIRSR" id="PIRSR634016-3"/>
    </source>
</evidence>
<dbReference type="EMBL" id="LFZN01000120">
    <property type="protein sequence ID" value="KXS98190.1"/>
    <property type="molecule type" value="Genomic_DNA"/>
</dbReference>
<dbReference type="GO" id="GO:0008270">
    <property type="term" value="F:zinc ion binding"/>
    <property type="evidence" value="ECO:0007669"/>
    <property type="project" value="UniProtKB-UniRule"/>
</dbReference>
<feature type="domain" description="Peptidase M1 membrane alanine aminopeptidase" evidence="12">
    <location>
        <begin position="251"/>
        <end position="468"/>
    </location>
</feature>
<dbReference type="Gene3D" id="2.60.40.1730">
    <property type="entry name" value="tricorn interacting facor f3 domain"/>
    <property type="match status" value="1"/>
</dbReference>
<keyword evidence="6 9" id="KW-0862">Zinc</keyword>
<keyword evidence="2 11" id="KW-0031">Aminopeptidase</keyword>
<feature type="site" description="Transition state stabilizer" evidence="10">
    <location>
        <position position="409"/>
    </location>
</feature>
<feature type="binding site" evidence="9">
    <location>
        <position position="323"/>
    </location>
    <ligand>
        <name>Zn(2+)</name>
        <dbReference type="ChEBI" id="CHEBI:29105"/>
        <note>catalytic</note>
    </ligand>
</feature>
<evidence type="ECO:0000256" key="6">
    <source>
        <dbReference type="ARBA" id="ARBA00022833"/>
    </source>
</evidence>
<dbReference type="InterPro" id="IPR050344">
    <property type="entry name" value="Peptidase_M1_aminopeptidases"/>
</dbReference>
<dbReference type="GO" id="GO:0005737">
    <property type="term" value="C:cytoplasm"/>
    <property type="evidence" value="ECO:0007669"/>
    <property type="project" value="TreeGrafter"/>
</dbReference>
<evidence type="ECO:0000256" key="1">
    <source>
        <dbReference type="ARBA" id="ARBA00010136"/>
    </source>
</evidence>
<comment type="similarity">
    <text evidence="1 11">Belongs to the peptidase M1 family.</text>
</comment>
<evidence type="ECO:0000259" key="12">
    <source>
        <dbReference type="Pfam" id="PF01433"/>
    </source>
</evidence>
<dbReference type="InterPro" id="IPR034016">
    <property type="entry name" value="M1_APN-typ"/>
</dbReference>
<keyword evidence="7 11" id="KW-0482">Metalloprotease</keyword>
<dbReference type="PANTHER" id="PTHR11533:SF171">
    <property type="entry name" value="AMINOPEPTIDASE"/>
    <property type="match status" value="1"/>
</dbReference>
<keyword evidence="3 11" id="KW-0645">Protease</keyword>
<feature type="binding site" evidence="9">
    <location>
        <position position="327"/>
    </location>
    <ligand>
        <name>Zn(2+)</name>
        <dbReference type="ChEBI" id="CHEBI:29105"/>
        <note>catalytic</note>
    </ligand>
</feature>
<dbReference type="GO" id="GO:0016020">
    <property type="term" value="C:membrane"/>
    <property type="evidence" value="ECO:0007669"/>
    <property type="project" value="TreeGrafter"/>
</dbReference>
<dbReference type="SUPFAM" id="SSF63737">
    <property type="entry name" value="Leukotriene A4 hydrolase N-terminal domain"/>
    <property type="match status" value="1"/>
</dbReference>
<feature type="active site" description="Proton acceptor" evidence="8">
    <location>
        <position position="324"/>
    </location>
</feature>
<dbReference type="Gene3D" id="1.25.50.20">
    <property type="match status" value="1"/>
</dbReference>
<proteinExistence type="inferred from homology"/>
<sequence>MTAMEPEDRRLPQGITPVHYTLQLFDVHLTEDDWTYKGSVDISLNVKEATNRIVLNAHKLRNVSASLPSACKAAVESISIDEDVQRLNISLDRDLTIAESPVCLTVSYEATIDGHLTGFYRSREGNAENSRAGSEAQDYVLATQFQPSDARRAFPCWDEPEFKATFDLSIEVPNDLEVVSNMPEKTSGPSKYSPGRKVVAFERTPVMSTYLLAWGIGKLAFMQTVIGRKYSDSPLPIRIWAPPSSLQHGKFALEFAGKVITYFSEIFGIDYPLPKLDLLAVTEMSDDAMENWGLVIFRSTALLLDEAFTSLEARTRVAYIIAHELAHQWFGNLVTMTWWDELWLNEGFATWAGWDACDHLYPDWDVWGQFVADDMQEALELDALPSSHPVQVPVLDGLEVDSIFDSISYLKGASIVRMLIGYLGRDVFLRGVSDYLSANIYQSTTGESLWSALQKASGTDVASLIETWIKTMGFPVVSAQGLDSGALSVKQIPVSASANDTLWAVPLTLRTTNGNSKALLESVSSHIKIDGTLIKMNVEQQGFYRSRIDFKALLHAHTSLHSLSTRDKAGLLGDAMALAFNGLDTPTSTVLDLCKKMSADADFVVWTSIISCLEKISSTFSSSPAISSGLEAFELHLTASKAHSLSWSPSPNESYSTQRLRPLLLTTAGLSGDESIIAKATHLFTSIQKGHNPNLHPSLREPLFRILVSETNLHATNFLTNLYTTTTTNSPHQREEIASAMAQLSDPTAARKVLHSTFSNPVFTAQDLATFAVEMAENSAVPGVVWEFIQEEWELVCARLAGSMALFEPFLRGCLQTLTEWGQVEEVQRFFEARDMLGYQRGVSVALDFVRANARFKERAGEEVRGWLVEEGFIEEEEE</sequence>
<keyword evidence="16" id="KW-1185">Reference proteome</keyword>
<dbReference type="OrthoDB" id="10031169at2759"/>
<dbReference type="InterPro" id="IPR045357">
    <property type="entry name" value="Aminopeptidase_N-like_N"/>
</dbReference>
<protein>
    <recommendedName>
        <fullName evidence="11">Aminopeptidase</fullName>
        <ecNumber evidence="11">3.4.11.-</ecNumber>
    </recommendedName>
</protein>
<gene>
    <name evidence="15" type="ORF">AC578_6417</name>
</gene>
<dbReference type="PRINTS" id="PR00756">
    <property type="entry name" value="ALADIPTASE"/>
</dbReference>
<reference evidence="15 16" key="1">
    <citation type="submission" date="2015-07" db="EMBL/GenBank/DDBJ databases">
        <title>Comparative genomics of the Sigatoka disease complex on banana suggests a link between parallel evolutionary changes in Pseudocercospora fijiensis and Pseudocercospora eumusae and increased virulence on the banana host.</title>
        <authorList>
            <person name="Chang T.-C."/>
            <person name="Salvucci A."/>
            <person name="Crous P.W."/>
            <person name="Stergiopoulos I."/>
        </authorList>
    </citation>
    <scope>NUCLEOTIDE SEQUENCE [LARGE SCALE GENOMIC DNA]</scope>
    <source>
        <strain evidence="15 16">CBS 114824</strain>
    </source>
</reference>
<evidence type="ECO:0000259" key="13">
    <source>
        <dbReference type="Pfam" id="PF11838"/>
    </source>
</evidence>
<dbReference type="InterPro" id="IPR014782">
    <property type="entry name" value="Peptidase_M1_dom"/>
</dbReference>
<evidence type="ECO:0000256" key="5">
    <source>
        <dbReference type="ARBA" id="ARBA00022801"/>
    </source>
</evidence>
<dbReference type="InterPro" id="IPR042097">
    <property type="entry name" value="Aminopeptidase_N-like_N_sf"/>
</dbReference>
<dbReference type="EC" id="3.4.11.-" evidence="11"/>
<accession>A0A139H6U1</accession>
<dbReference type="InterPro" id="IPR001930">
    <property type="entry name" value="Peptidase_M1"/>
</dbReference>
<dbReference type="GO" id="GO:0043171">
    <property type="term" value="P:peptide catabolic process"/>
    <property type="evidence" value="ECO:0007669"/>
    <property type="project" value="TreeGrafter"/>
</dbReference>
<dbReference type="FunFam" id="1.10.390.10:FF:000001">
    <property type="entry name" value="Aminopeptidase"/>
    <property type="match status" value="1"/>
</dbReference>
<evidence type="ECO:0000256" key="4">
    <source>
        <dbReference type="ARBA" id="ARBA00022723"/>
    </source>
</evidence>
<dbReference type="SUPFAM" id="SSF55486">
    <property type="entry name" value="Metalloproteases ('zincins'), catalytic domain"/>
    <property type="match status" value="1"/>
</dbReference>
<dbReference type="Gene3D" id="1.10.390.10">
    <property type="entry name" value="Neutral Protease Domain 2"/>
    <property type="match status" value="1"/>
</dbReference>
<dbReference type="CDD" id="cd09601">
    <property type="entry name" value="M1_APN-Q_like"/>
    <property type="match status" value="1"/>
</dbReference>
<dbReference type="Pfam" id="PF17900">
    <property type="entry name" value="Peptidase_M1_N"/>
    <property type="match status" value="1"/>
</dbReference>
<comment type="caution">
    <text evidence="15">The sequence shown here is derived from an EMBL/GenBank/DDBJ whole genome shotgun (WGS) entry which is preliminary data.</text>
</comment>
<organism evidence="15 16">
    <name type="scientific">Pseudocercospora eumusae</name>
    <dbReference type="NCBI Taxonomy" id="321146"/>
    <lineage>
        <taxon>Eukaryota</taxon>
        <taxon>Fungi</taxon>
        <taxon>Dikarya</taxon>
        <taxon>Ascomycota</taxon>
        <taxon>Pezizomycotina</taxon>
        <taxon>Dothideomycetes</taxon>
        <taxon>Dothideomycetidae</taxon>
        <taxon>Mycosphaerellales</taxon>
        <taxon>Mycosphaerellaceae</taxon>
        <taxon>Pseudocercospora</taxon>
    </lineage>
</organism>
<name>A0A139H6U1_9PEZI</name>
<feature type="binding site" evidence="9">
    <location>
        <position position="346"/>
    </location>
    <ligand>
        <name>Zn(2+)</name>
        <dbReference type="ChEBI" id="CHEBI:29105"/>
        <note>catalytic</note>
    </ligand>
</feature>
<feature type="domain" description="Aminopeptidase N-like N-terminal" evidence="14">
    <location>
        <begin position="17"/>
        <end position="211"/>
    </location>
</feature>
<evidence type="ECO:0000256" key="3">
    <source>
        <dbReference type="ARBA" id="ARBA00022670"/>
    </source>
</evidence>